<evidence type="ECO:0000256" key="5">
    <source>
        <dbReference type="PROSITE-ProRule" id="PRU00557"/>
    </source>
</evidence>
<name>A0A9N9MGI1_9CUCU</name>
<keyword evidence="3" id="KW-1015">Disulfide bond</keyword>
<dbReference type="PANTHER" id="PTHR23345:SF15">
    <property type="entry name" value="VITELLOGENIN 1-RELATED"/>
    <property type="match status" value="1"/>
</dbReference>
<sequence length="1794" mass="205449">MWSQIVLTLFVGLAYASTNPSWKENTEYVYEVNGRTLSSLHEAADQYSGVLLKAKLHIAVWSEDKLQGRISEPQYAQVHTNLPAGWRSEIPDSQLNYKQLSLSEKPFEIKFERGLITKLTVEKEVSNYESNIIKSIVSQFQLDVQGQSATRSPMNNLPNGERMDGVFKTMEETVTGKTETLYDIHPLPEYLLQSEPWLAPQDSFRGEGDVIEVIKTKNFTNAEERPSYHYGFGKIEEQEPTYNKLGQFLIRESISRAILTGKLSKNVIQTSSTVNKIMVTPSSENQQMGSIVSFVNVTLQGVQTQRKQLEELSNPLEIGDLVYTYEKPYSRNNQVHKKLQGKPEEDSSSEESSESSYRRFRRNAMWNQQSEENSSEEQQQQPRPQMSRAPESPLLPTMMGYHGKSIKQSSEFNVQQNVEKLVQEISEEIQSPEKILKESTLNKYTMLNTLVRLMDKDEIESVAQQLYTQNQEGQERLAWAVYRDAVAEAGTAPAFLNIQQWIESRKIQKQEAAEVVATMAHAIRYPTEEYMRKFFELSTNSQVKQQAYLNETALLSYTELVHKVYINRNESHNQFPVHAFGSFYTKEGREFIKSTVITHLAQHLEQAISNGDARKIHIYIRALGNIGHKKILDAFEPYLEGDKQCSQFQRMFMICCLDQLARNDPEVARSVLYKVYQNAAELPEHRVVAVLLLIKTNPSVEMLQRMAENTNVDVQEQVNAAVKSVIESASSLESSSNQDLKKAAQVAKPLLTRKEYGTDQSFLQLRDYIVEQMGMEFQHRLAVIGSQESGWPKALGLLVEGESHGMKNKYFRASALISSVKELTNVLYKQTKQYQQDKSQRSQQQSSDSQWSSADIAKLMGYENEEREQLEGVIIAEMEHMQKLWSFDNQTIEQLSEAVREQEKNLKNGKHFNYAKLKQLKEMALSYPTEMGIPFLYTYDLPILMKCEGKIKASASPQIAQNGEIQMPDKISARIEAAITMTAKAQSHLSFVTPFDHQIYMAGFDRNMQLHVPVNAKIEVDVKTQQSEIELEVEKEQKDIRMLHFSSKPYTSRSDIMTITPVAHRPNTRVIKPQQPQQTFDVMYGKKECGLAFRAWGCYPEHSVNVGELVRIYQSEGIESMWDKIWNTGSLEQTEANIVFMPRQSTIQKVTLRSRFDQEYKRKPETQSEEDFLTLSQAAAKLRSNEPSERQQEMMKHVGSGIRSAQLYSADVSVELAGEHKNEHVFGLAFGKSNADPKSRAVIYYKNKNQGQKITAEAKADVPNTNGLDLTESLETEPQAKWNVRVQQGQNDDTGAKISAKFDLSRSKARKQYLMNEDTMYKVCKKEMQKRNFQLPACQNMTIRANFLDQIKYQLKFENFNKHLAEALEDMLKAARVYAYPKTEIDSAETQKNMVEGTIRFRPQDLRQVNFTVRANNEETKFYNISLQNEIAQAILVQHPVFHIRARVAGVVQGWENFRPTCVIDQTAAQTFSNKTYHLSLDQQYTVVMQYIPKDARENGEDEQTVEKQLRKQVENYIVLARQTSGDKKELMITLNHPKTRGKTVQIEMKPEQGQNSANNPAASVKVNGQQVHFDDKEIAELHDGFVEIYALPNGEVKVEIQNAFYLIFDGERVKLTATSWKFRDSIAGLCGRFSDDEHEDFTTPANCVLADSRKFVESYKIDKNDQRREERSGEWKQQCVQKVLPLYTDVISDRDAGRTESRRGQDQRHSSTGSKLRPRYVEDNGEICFTIRPLPQCNHSARKTVSKNVPVHCIEGSKTAYYLKSQIDQGGNPDFTRKSETKKIRMEVPQQCN</sequence>
<dbReference type="PANTHER" id="PTHR23345">
    <property type="entry name" value="VITELLOGENIN-RELATED"/>
    <property type="match status" value="1"/>
</dbReference>
<feature type="region of interest" description="Disordered" evidence="6">
    <location>
        <begin position="333"/>
        <end position="401"/>
    </location>
</feature>
<dbReference type="Pfam" id="PF00094">
    <property type="entry name" value="VWD"/>
    <property type="match status" value="1"/>
</dbReference>
<evidence type="ECO:0000256" key="2">
    <source>
        <dbReference type="ARBA" id="ARBA00022761"/>
    </source>
</evidence>
<dbReference type="Pfam" id="PF01347">
    <property type="entry name" value="Vitellogenin_N"/>
    <property type="match status" value="1"/>
</dbReference>
<dbReference type="Gene3D" id="2.30.230.10">
    <property type="entry name" value="Lipovitellin, beta-sheet shell regions, chain A"/>
    <property type="match status" value="1"/>
</dbReference>
<dbReference type="InterPro" id="IPR011030">
    <property type="entry name" value="Lipovitellin_superhlx_dom"/>
</dbReference>
<dbReference type="EMBL" id="OU892277">
    <property type="protein sequence ID" value="CAG9759827.1"/>
    <property type="molecule type" value="Genomic_DNA"/>
</dbReference>
<comment type="caution">
    <text evidence="5">Lacks conserved residue(s) required for the propagation of feature annotation.</text>
</comment>
<evidence type="ECO:0000256" key="6">
    <source>
        <dbReference type="SAM" id="MobiDB-lite"/>
    </source>
</evidence>
<dbReference type="InterPro" id="IPR001747">
    <property type="entry name" value="Vitellogenin_N"/>
</dbReference>
<evidence type="ECO:0000256" key="1">
    <source>
        <dbReference type="ARBA" id="ARBA00022729"/>
    </source>
</evidence>
<gene>
    <name evidence="10" type="ORF">CEUTPL_LOCUS568</name>
</gene>
<evidence type="ECO:0000259" key="8">
    <source>
        <dbReference type="PROSITE" id="PS51211"/>
    </source>
</evidence>
<dbReference type="InterPro" id="IPR015819">
    <property type="entry name" value="Lipid_transp_b-sht_shell"/>
</dbReference>
<feature type="region of interest" description="Disordered" evidence="6">
    <location>
        <begin position="1695"/>
        <end position="1718"/>
    </location>
</feature>
<feature type="signal peptide" evidence="7">
    <location>
        <begin position="1"/>
        <end position="16"/>
    </location>
</feature>
<accession>A0A9N9MGI1</accession>
<keyword evidence="11" id="KW-1185">Reference proteome</keyword>
<dbReference type="GO" id="GO:0005319">
    <property type="term" value="F:lipid transporter activity"/>
    <property type="evidence" value="ECO:0007669"/>
    <property type="project" value="InterPro"/>
</dbReference>
<dbReference type="SMART" id="SM00216">
    <property type="entry name" value="VWD"/>
    <property type="match status" value="1"/>
</dbReference>
<dbReference type="Gene3D" id="2.20.80.10">
    <property type="entry name" value="Lipovitellin-phosvitin complex, chain A, domain 4"/>
    <property type="match status" value="1"/>
</dbReference>
<proteinExistence type="predicted"/>
<dbReference type="InterPro" id="IPR001846">
    <property type="entry name" value="VWF_type-D"/>
</dbReference>
<feature type="domain" description="Vitellogenin" evidence="8">
    <location>
        <begin position="22"/>
        <end position="795"/>
    </location>
</feature>
<evidence type="ECO:0000313" key="10">
    <source>
        <dbReference type="EMBL" id="CAG9759827.1"/>
    </source>
</evidence>
<evidence type="ECO:0000313" key="11">
    <source>
        <dbReference type="Proteomes" id="UP001152799"/>
    </source>
</evidence>
<dbReference type="Pfam" id="PF09172">
    <property type="entry name" value="Vit_open_b-sht"/>
    <property type="match status" value="1"/>
</dbReference>
<evidence type="ECO:0000259" key="9">
    <source>
        <dbReference type="PROSITE" id="PS51233"/>
    </source>
</evidence>
<dbReference type="InterPro" id="IPR015255">
    <property type="entry name" value="Vitellinogen_open_b-sht"/>
</dbReference>
<dbReference type="OrthoDB" id="160294at2759"/>
<dbReference type="Proteomes" id="UP001152799">
    <property type="component" value="Chromosome 1"/>
</dbReference>
<evidence type="ECO:0008006" key="12">
    <source>
        <dbReference type="Google" id="ProtNLM"/>
    </source>
</evidence>
<dbReference type="SUPFAM" id="SSF56968">
    <property type="entry name" value="Lipovitellin-phosvitin complex, beta-sheet shell regions"/>
    <property type="match status" value="2"/>
</dbReference>
<evidence type="ECO:0000256" key="7">
    <source>
        <dbReference type="SAM" id="SignalP"/>
    </source>
</evidence>
<feature type="compositionally biased region" description="Low complexity" evidence="6">
    <location>
        <begin position="367"/>
        <end position="381"/>
    </location>
</feature>
<protein>
    <recommendedName>
        <fullName evidence="12">Vitellogenin</fullName>
    </recommendedName>
</protein>
<dbReference type="Gene3D" id="1.25.10.20">
    <property type="entry name" value="Vitellinogen, superhelical"/>
    <property type="match status" value="1"/>
</dbReference>
<feature type="domain" description="VWFD" evidence="9">
    <location>
        <begin position="1460"/>
        <end position="1668"/>
    </location>
</feature>
<dbReference type="PROSITE" id="PS51233">
    <property type="entry name" value="VWFD"/>
    <property type="match status" value="1"/>
</dbReference>
<dbReference type="InterPro" id="IPR050733">
    <property type="entry name" value="Vitellogenin/Apolipophorin"/>
</dbReference>
<keyword evidence="2" id="KW-0758">Storage protein</keyword>
<organism evidence="10 11">
    <name type="scientific">Ceutorhynchus assimilis</name>
    <name type="common">cabbage seed weevil</name>
    <dbReference type="NCBI Taxonomy" id="467358"/>
    <lineage>
        <taxon>Eukaryota</taxon>
        <taxon>Metazoa</taxon>
        <taxon>Ecdysozoa</taxon>
        <taxon>Arthropoda</taxon>
        <taxon>Hexapoda</taxon>
        <taxon>Insecta</taxon>
        <taxon>Pterygota</taxon>
        <taxon>Neoptera</taxon>
        <taxon>Endopterygota</taxon>
        <taxon>Coleoptera</taxon>
        <taxon>Polyphaga</taxon>
        <taxon>Cucujiformia</taxon>
        <taxon>Curculionidae</taxon>
        <taxon>Ceutorhynchinae</taxon>
        <taxon>Ceutorhynchus</taxon>
    </lineage>
</organism>
<keyword evidence="1 7" id="KW-0732">Signal</keyword>
<dbReference type="SMART" id="SM01169">
    <property type="entry name" value="DUF1943"/>
    <property type="match status" value="1"/>
</dbReference>
<feature type="chain" id="PRO_5040446428" description="Vitellogenin" evidence="7">
    <location>
        <begin position="17"/>
        <end position="1794"/>
    </location>
</feature>
<dbReference type="GO" id="GO:0045735">
    <property type="term" value="F:nutrient reservoir activity"/>
    <property type="evidence" value="ECO:0007669"/>
    <property type="project" value="UniProtKB-KW"/>
</dbReference>
<dbReference type="SMART" id="SM00638">
    <property type="entry name" value="LPD_N"/>
    <property type="match status" value="1"/>
</dbReference>
<dbReference type="FunFam" id="1.25.10.20:FF:000003">
    <property type="entry name" value="Vitellogenin C"/>
    <property type="match status" value="1"/>
</dbReference>
<evidence type="ECO:0000256" key="3">
    <source>
        <dbReference type="ARBA" id="ARBA00023157"/>
    </source>
</evidence>
<keyword evidence="4" id="KW-0325">Glycoprotein</keyword>
<dbReference type="PROSITE" id="PS51211">
    <property type="entry name" value="VITELLOGENIN"/>
    <property type="match status" value="1"/>
</dbReference>
<evidence type="ECO:0000256" key="4">
    <source>
        <dbReference type="ARBA" id="ARBA00023180"/>
    </source>
</evidence>
<dbReference type="InterPro" id="IPR015816">
    <property type="entry name" value="Vitellinogen_b-sht_N"/>
</dbReference>
<reference evidence="10" key="1">
    <citation type="submission" date="2022-01" db="EMBL/GenBank/DDBJ databases">
        <authorList>
            <person name="King R."/>
        </authorList>
    </citation>
    <scope>NUCLEOTIDE SEQUENCE</scope>
</reference>
<feature type="compositionally biased region" description="Basic and acidic residues" evidence="6">
    <location>
        <begin position="1695"/>
        <end position="1710"/>
    </location>
</feature>
<dbReference type="SUPFAM" id="SSF48431">
    <property type="entry name" value="Lipovitellin-phosvitin complex, superhelical domain"/>
    <property type="match status" value="1"/>
</dbReference>